<dbReference type="Gene3D" id="2.60.40.1120">
    <property type="entry name" value="Carboxypeptidase-like, regulatory domain"/>
    <property type="match status" value="1"/>
</dbReference>
<organism evidence="1 2">
    <name type="scientific">Syntrophobacter fumaroxidans (strain DSM 10017 / MPOB)</name>
    <dbReference type="NCBI Taxonomy" id="335543"/>
    <lineage>
        <taxon>Bacteria</taxon>
        <taxon>Pseudomonadati</taxon>
        <taxon>Thermodesulfobacteriota</taxon>
        <taxon>Syntrophobacteria</taxon>
        <taxon>Syntrophobacterales</taxon>
        <taxon>Syntrophobacteraceae</taxon>
        <taxon>Syntrophobacter</taxon>
    </lineage>
</organism>
<dbReference type="InParanoid" id="A0LKT2"/>
<accession>A0LKT2</accession>
<dbReference type="Proteomes" id="UP000001784">
    <property type="component" value="Chromosome"/>
</dbReference>
<evidence type="ECO:0008006" key="3">
    <source>
        <dbReference type="Google" id="ProtNLM"/>
    </source>
</evidence>
<reference evidence="1 2" key="1">
    <citation type="submission" date="2006-10" db="EMBL/GenBank/DDBJ databases">
        <title>Complete sequence of Syntrophobacter fumaroxidans MPOB.</title>
        <authorList>
            <consortium name="US DOE Joint Genome Institute"/>
            <person name="Copeland A."/>
            <person name="Lucas S."/>
            <person name="Lapidus A."/>
            <person name="Barry K."/>
            <person name="Detter J.C."/>
            <person name="Glavina del Rio T."/>
            <person name="Hammon N."/>
            <person name="Israni S."/>
            <person name="Pitluck S."/>
            <person name="Goltsman E.G."/>
            <person name="Martinez M."/>
            <person name="Schmutz J."/>
            <person name="Larimer F."/>
            <person name="Land M."/>
            <person name="Hauser L."/>
            <person name="Kyrpides N."/>
            <person name="Kim E."/>
            <person name="Boone D.R."/>
            <person name="Brockman F."/>
            <person name="Culley D."/>
            <person name="Ferry J."/>
            <person name="Gunsalus R."/>
            <person name="McInerney M.J."/>
            <person name="Morrison M."/>
            <person name="Plugge C."/>
            <person name="Rohlin L."/>
            <person name="Scholten J."/>
            <person name="Sieber J."/>
            <person name="Stams A.J.M."/>
            <person name="Worm P."/>
            <person name="Henstra A.M."/>
            <person name="Richardson P."/>
        </authorList>
    </citation>
    <scope>NUCLEOTIDE SEQUENCE [LARGE SCALE GENOMIC DNA]</scope>
    <source>
        <strain evidence="2">DSM 10017 / MPOB</strain>
    </source>
</reference>
<sequence length="191" mass="21907" precursor="true">MLKRYLPAVAAVILVLMLISWPMRWMVTGQVVDAETGEPIENAVANIKWLESGPGPPGLAGTVTTEEAEDVSDARGRFKLPIYASLLGVHEFRMTVYKKGYICWSTTHIFPKDYIWSGNEQIFFSMKRRTDFLPKDGMIIRMEPLKEYHSKEMHAVFTSRMGAPIHTRLFNDAIKEERKLAAEWAMKNRNK</sequence>
<dbReference type="KEGG" id="sfu:Sfum_2353"/>
<dbReference type="eggNOG" id="ENOG502ZPEV">
    <property type="taxonomic scope" value="Bacteria"/>
</dbReference>
<protein>
    <recommendedName>
        <fullName evidence="3">Carboxypeptidase regulatory-like domain-containing protein</fullName>
    </recommendedName>
</protein>
<keyword evidence="2" id="KW-1185">Reference proteome</keyword>
<evidence type="ECO:0000313" key="1">
    <source>
        <dbReference type="EMBL" id="ABK18034.1"/>
    </source>
</evidence>
<gene>
    <name evidence="1" type="ordered locus">Sfum_2353</name>
</gene>
<dbReference type="SUPFAM" id="SSF49464">
    <property type="entry name" value="Carboxypeptidase regulatory domain-like"/>
    <property type="match status" value="1"/>
</dbReference>
<name>A0LKT2_SYNFM</name>
<dbReference type="HOGENOM" id="CLU_1420810_0_0_7"/>
<dbReference type="InterPro" id="IPR008969">
    <property type="entry name" value="CarboxyPept-like_regulatory"/>
</dbReference>
<dbReference type="AlphaFoldDB" id="A0LKT2"/>
<proteinExistence type="predicted"/>
<dbReference type="OrthoDB" id="5425644at2"/>
<dbReference type="RefSeq" id="WP_011699203.1">
    <property type="nucleotide sequence ID" value="NC_008554.1"/>
</dbReference>
<evidence type="ECO:0000313" key="2">
    <source>
        <dbReference type="Proteomes" id="UP000001784"/>
    </source>
</evidence>
<dbReference type="EMBL" id="CP000478">
    <property type="protein sequence ID" value="ABK18034.1"/>
    <property type="molecule type" value="Genomic_DNA"/>
</dbReference>